<organism evidence="1 2">
    <name type="scientific">Volvox reticuliferus</name>
    <dbReference type="NCBI Taxonomy" id="1737510"/>
    <lineage>
        <taxon>Eukaryota</taxon>
        <taxon>Viridiplantae</taxon>
        <taxon>Chlorophyta</taxon>
        <taxon>core chlorophytes</taxon>
        <taxon>Chlorophyceae</taxon>
        <taxon>CS clade</taxon>
        <taxon>Chlamydomonadales</taxon>
        <taxon>Volvocaceae</taxon>
        <taxon>Volvox</taxon>
    </lineage>
</organism>
<sequence length="299" mass="30800">STLSFSPALYSASRFAVELSESMAAAPGLPVPSLKSAEQERLVSYPGSAAQIHAFHDPTGKYKLKYDGAFAAVEVSVSAQDGVKSQGGVMVTMSDNVDLDTRLEGGVGSSLLRCCCAGGSMFFSHFSLIPGSGPRGDVLLAPPVPGEIIMLDLNGGMGWVIQPGGFLACDESVDIGVKMLGLAQGCCGGEGFFMMEAAGRGRLLACSYGSITRYDLAPGERRKIDNGYCVAWTAGMQWEIGKASKSLLKSFVSGEGLVNKFVGPGTVFVQTRSLANLANALKPYLPSGGGGGGGGGSES</sequence>
<dbReference type="PANTHER" id="PTHR43657">
    <property type="entry name" value="TRYPTOPHAN RNA-BINDING ATTENUATOR PROTEIN-LIKE PROTEIN"/>
    <property type="match status" value="1"/>
</dbReference>
<reference evidence="1" key="1">
    <citation type="journal article" date="2021" name="Proc. Natl. Acad. Sci. U.S.A.">
        <title>Three genomes in the algal genus Volvox reveal the fate of a haploid sex-determining region after a transition to homothallism.</title>
        <authorList>
            <person name="Yamamoto K."/>
            <person name="Hamaji T."/>
            <person name="Kawai-Toyooka H."/>
            <person name="Matsuzaki R."/>
            <person name="Takahashi F."/>
            <person name="Nishimura Y."/>
            <person name="Kawachi M."/>
            <person name="Noguchi H."/>
            <person name="Minakuchi Y."/>
            <person name="Umen J.G."/>
            <person name="Toyoda A."/>
            <person name="Nozaki H."/>
        </authorList>
    </citation>
    <scope>NUCLEOTIDE SEQUENCE</scope>
    <source>
        <strain evidence="1">NIES-3786</strain>
    </source>
</reference>
<evidence type="ECO:0000313" key="1">
    <source>
        <dbReference type="EMBL" id="GIL76768.1"/>
    </source>
</evidence>
<comment type="caution">
    <text evidence="1">The sequence shown here is derived from an EMBL/GenBank/DDBJ whole genome shotgun (WGS) entry which is preliminary data.</text>
</comment>
<proteinExistence type="predicted"/>
<dbReference type="Pfam" id="PF01987">
    <property type="entry name" value="AIM24"/>
    <property type="match status" value="1"/>
</dbReference>
<dbReference type="Gene3D" id="3.60.160.10">
    <property type="entry name" value="Mitochondrial biogenesis AIM24"/>
    <property type="match status" value="1"/>
</dbReference>
<dbReference type="OrthoDB" id="1705416at2759"/>
<dbReference type="PANTHER" id="PTHR43657:SF1">
    <property type="entry name" value="ALTERED INHERITANCE OF MITOCHONDRIA PROTEIN 24, MITOCHONDRIAL"/>
    <property type="match status" value="1"/>
</dbReference>
<dbReference type="InterPro" id="IPR036983">
    <property type="entry name" value="AIM24_sf"/>
</dbReference>
<dbReference type="EMBL" id="BNCP01000009">
    <property type="protein sequence ID" value="GIL76768.1"/>
    <property type="molecule type" value="Genomic_DNA"/>
</dbReference>
<protein>
    <recommendedName>
        <fullName evidence="3">Altered inheritance of mitochondria protein 24, mitochondrial</fullName>
    </recommendedName>
</protein>
<feature type="non-terminal residue" evidence="1">
    <location>
        <position position="299"/>
    </location>
</feature>
<keyword evidence="2" id="KW-1185">Reference proteome</keyword>
<gene>
    <name evidence="1" type="ORF">Vretifemale_6354</name>
</gene>
<accession>A0A8J4CDT0</accession>
<evidence type="ECO:0008006" key="3">
    <source>
        <dbReference type="Google" id="ProtNLM"/>
    </source>
</evidence>
<evidence type="ECO:0000313" key="2">
    <source>
        <dbReference type="Proteomes" id="UP000747110"/>
    </source>
</evidence>
<name>A0A8J4CDT0_9CHLO</name>
<dbReference type="InterPro" id="IPR016031">
    <property type="entry name" value="Trp_RNA-bd_attenuator-like_dom"/>
</dbReference>
<dbReference type="InterPro" id="IPR002838">
    <property type="entry name" value="AIM24"/>
</dbReference>
<dbReference type="AlphaFoldDB" id="A0A8J4CDT0"/>
<dbReference type="Proteomes" id="UP000747110">
    <property type="component" value="Unassembled WGS sequence"/>
</dbReference>
<dbReference type="NCBIfam" id="TIGR00266">
    <property type="entry name" value="TIGR00266 family protein"/>
    <property type="match status" value="1"/>
</dbReference>
<dbReference type="SUPFAM" id="SSF51219">
    <property type="entry name" value="TRAP-like"/>
    <property type="match status" value="1"/>
</dbReference>